<name>A0A9D4CZ83_DREPO</name>
<proteinExistence type="predicted"/>
<dbReference type="EMBL" id="JAIWYP010000011">
    <property type="protein sequence ID" value="KAH3734884.1"/>
    <property type="molecule type" value="Genomic_DNA"/>
</dbReference>
<evidence type="ECO:0000313" key="1">
    <source>
        <dbReference type="EMBL" id="KAH3734884.1"/>
    </source>
</evidence>
<sequence>MDCRNFLLYDDLYDAQQRLRRACSQIAHISRRLEAARFRYSAAAGDENCPLRLVSKNRVMVCEGVLTAYFQYASRKERTIKRIRKILFGEGEDEEEDESEEEDDDA</sequence>
<evidence type="ECO:0000313" key="2">
    <source>
        <dbReference type="Proteomes" id="UP000828390"/>
    </source>
</evidence>
<organism evidence="1 2">
    <name type="scientific">Dreissena polymorpha</name>
    <name type="common">Zebra mussel</name>
    <name type="synonym">Mytilus polymorpha</name>
    <dbReference type="NCBI Taxonomy" id="45954"/>
    <lineage>
        <taxon>Eukaryota</taxon>
        <taxon>Metazoa</taxon>
        <taxon>Spiralia</taxon>
        <taxon>Lophotrochozoa</taxon>
        <taxon>Mollusca</taxon>
        <taxon>Bivalvia</taxon>
        <taxon>Autobranchia</taxon>
        <taxon>Heteroconchia</taxon>
        <taxon>Euheterodonta</taxon>
        <taxon>Imparidentia</taxon>
        <taxon>Neoheterodontei</taxon>
        <taxon>Myida</taxon>
        <taxon>Dreissenoidea</taxon>
        <taxon>Dreissenidae</taxon>
        <taxon>Dreissena</taxon>
    </lineage>
</organism>
<gene>
    <name evidence="1" type="ORF">DPMN_041335</name>
</gene>
<dbReference type="AlphaFoldDB" id="A0A9D4CZ83"/>
<protein>
    <submittedName>
        <fullName evidence="1">Uncharacterized protein</fullName>
    </submittedName>
</protein>
<dbReference type="Proteomes" id="UP000828390">
    <property type="component" value="Unassembled WGS sequence"/>
</dbReference>
<reference evidence="1" key="2">
    <citation type="submission" date="2020-11" db="EMBL/GenBank/DDBJ databases">
        <authorList>
            <person name="McCartney M.A."/>
            <person name="Auch B."/>
            <person name="Kono T."/>
            <person name="Mallez S."/>
            <person name="Becker A."/>
            <person name="Gohl D.M."/>
            <person name="Silverstein K.A.T."/>
            <person name="Koren S."/>
            <person name="Bechman K.B."/>
            <person name="Herman A."/>
            <person name="Abrahante J.E."/>
            <person name="Garbe J."/>
        </authorList>
    </citation>
    <scope>NUCLEOTIDE SEQUENCE</scope>
    <source>
        <strain evidence="1">Duluth1</strain>
        <tissue evidence="1">Whole animal</tissue>
    </source>
</reference>
<accession>A0A9D4CZ83</accession>
<comment type="caution">
    <text evidence="1">The sequence shown here is derived from an EMBL/GenBank/DDBJ whole genome shotgun (WGS) entry which is preliminary data.</text>
</comment>
<keyword evidence="2" id="KW-1185">Reference proteome</keyword>
<reference evidence="1" key="1">
    <citation type="journal article" date="2019" name="bioRxiv">
        <title>The Genome of the Zebra Mussel, Dreissena polymorpha: A Resource for Invasive Species Research.</title>
        <authorList>
            <person name="McCartney M.A."/>
            <person name="Auch B."/>
            <person name="Kono T."/>
            <person name="Mallez S."/>
            <person name="Zhang Y."/>
            <person name="Obille A."/>
            <person name="Becker A."/>
            <person name="Abrahante J.E."/>
            <person name="Garbe J."/>
            <person name="Badalamenti J.P."/>
            <person name="Herman A."/>
            <person name="Mangelson H."/>
            <person name="Liachko I."/>
            <person name="Sullivan S."/>
            <person name="Sone E.D."/>
            <person name="Koren S."/>
            <person name="Silverstein K.A.T."/>
            <person name="Beckman K.B."/>
            <person name="Gohl D.M."/>
        </authorList>
    </citation>
    <scope>NUCLEOTIDE SEQUENCE</scope>
    <source>
        <strain evidence="1">Duluth1</strain>
        <tissue evidence="1">Whole animal</tissue>
    </source>
</reference>